<keyword evidence="12" id="KW-0233">DNA recombination</keyword>
<dbReference type="Pfam" id="PF09382">
    <property type="entry name" value="RQC"/>
    <property type="match status" value="1"/>
</dbReference>
<dbReference type="RefSeq" id="WP_307342106.1">
    <property type="nucleotide sequence ID" value="NZ_JAUSUD010000011.1"/>
</dbReference>
<dbReference type="InterPro" id="IPR027417">
    <property type="entry name" value="P-loop_NTPase"/>
</dbReference>
<dbReference type="EC" id="5.6.2.4" evidence="16"/>
<dbReference type="Pfam" id="PF00570">
    <property type="entry name" value="HRDC"/>
    <property type="match status" value="1"/>
</dbReference>
<dbReference type="InterPro" id="IPR002121">
    <property type="entry name" value="HRDC_dom"/>
</dbReference>
<evidence type="ECO:0000256" key="1">
    <source>
        <dbReference type="ARBA" id="ARBA00001946"/>
    </source>
</evidence>
<dbReference type="Pfam" id="PF00271">
    <property type="entry name" value="Helicase_C"/>
    <property type="match status" value="1"/>
</dbReference>
<keyword evidence="6" id="KW-0227">DNA damage</keyword>
<dbReference type="InterPro" id="IPR032284">
    <property type="entry name" value="RecQ_Zn-bd"/>
</dbReference>
<dbReference type="InterPro" id="IPR029491">
    <property type="entry name" value="Helicase_HTH"/>
</dbReference>
<dbReference type="InterPro" id="IPR004589">
    <property type="entry name" value="DNA_helicase_ATP-dep_RecQ"/>
</dbReference>
<organism evidence="20 21">
    <name type="scientific">Metabacillus malikii</name>
    <dbReference type="NCBI Taxonomy" id="1504265"/>
    <lineage>
        <taxon>Bacteria</taxon>
        <taxon>Bacillati</taxon>
        <taxon>Bacillota</taxon>
        <taxon>Bacilli</taxon>
        <taxon>Bacillales</taxon>
        <taxon>Bacillaceae</taxon>
        <taxon>Metabacillus</taxon>
    </lineage>
</organism>
<dbReference type="EMBL" id="JAUSUD010000011">
    <property type="protein sequence ID" value="MDQ0231340.1"/>
    <property type="molecule type" value="Genomic_DNA"/>
</dbReference>
<dbReference type="PANTHER" id="PTHR13710">
    <property type="entry name" value="DNA HELICASE RECQ FAMILY MEMBER"/>
    <property type="match status" value="1"/>
</dbReference>
<keyword evidence="13" id="KW-0234">DNA repair</keyword>
<comment type="cofactor">
    <cofactor evidence="1">
        <name>Mg(2+)</name>
        <dbReference type="ChEBI" id="CHEBI:18420"/>
    </cofactor>
</comment>
<dbReference type="PROSITE" id="PS51192">
    <property type="entry name" value="HELICASE_ATP_BIND_1"/>
    <property type="match status" value="1"/>
</dbReference>
<keyword evidence="7 20" id="KW-0378">Hydrolase</keyword>
<evidence type="ECO:0000259" key="17">
    <source>
        <dbReference type="PROSITE" id="PS50967"/>
    </source>
</evidence>
<evidence type="ECO:0000256" key="10">
    <source>
        <dbReference type="ARBA" id="ARBA00022840"/>
    </source>
</evidence>
<dbReference type="SMART" id="SM00341">
    <property type="entry name" value="HRDC"/>
    <property type="match status" value="1"/>
</dbReference>
<keyword evidence="5" id="KW-0547">Nucleotide-binding</keyword>
<protein>
    <recommendedName>
        <fullName evidence="16">DNA helicase RecQ</fullName>
        <ecNumber evidence="16">5.6.2.4</ecNumber>
    </recommendedName>
</protein>
<evidence type="ECO:0000256" key="7">
    <source>
        <dbReference type="ARBA" id="ARBA00022801"/>
    </source>
</evidence>
<comment type="caution">
    <text evidence="20">The sequence shown here is derived from an EMBL/GenBank/DDBJ whole genome shotgun (WGS) entry which is preliminary data.</text>
</comment>
<dbReference type="PROSITE" id="PS51194">
    <property type="entry name" value="HELICASE_CTER"/>
    <property type="match status" value="1"/>
</dbReference>
<reference evidence="20 21" key="1">
    <citation type="submission" date="2023-07" db="EMBL/GenBank/DDBJ databases">
        <title>Genomic Encyclopedia of Type Strains, Phase IV (KMG-IV): sequencing the most valuable type-strain genomes for metagenomic binning, comparative biology and taxonomic classification.</title>
        <authorList>
            <person name="Goeker M."/>
        </authorList>
    </citation>
    <scope>NUCLEOTIDE SEQUENCE [LARGE SCALE GENOMIC DNA]</scope>
    <source>
        <strain evidence="20 21">DSM 29005</strain>
    </source>
</reference>
<dbReference type="CDD" id="cd18794">
    <property type="entry name" value="SF2_C_RecQ"/>
    <property type="match status" value="1"/>
</dbReference>
<keyword evidence="9" id="KW-0862">Zinc</keyword>
<dbReference type="GO" id="GO:0003678">
    <property type="term" value="F:DNA helicase activity"/>
    <property type="evidence" value="ECO:0007669"/>
    <property type="project" value="UniProtKB-EC"/>
</dbReference>
<dbReference type="InterPro" id="IPR018982">
    <property type="entry name" value="RQC_domain"/>
</dbReference>
<dbReference type="InterPro" id="IPR036390">
    <property type="entry name" value="WH_DNA-bd_sf"/>
</dbReference>
<gene>
    <name evidence="20" type="ORF">J2S19_002623</name>
</gene>
<evidence type="ECO:0000259" key="19">
    <source>
        <dbReference type="PROSITE" id="PS51194"/>
    </source>
</evidence>
<evidence type="ECO:0000256" key="4">
    <source>
        <dbReference type="ARBA" id="ARBA00022723"/>
    </source>
</evidence>
<comment type="similarity">
    <text evidence="3">Belongs to the helicase family. RecQ subfamily.</text>
</comment>
<name>A0ABT9ZGC9_9BACI</name>
<dbReference type="SMART" id="SM00956">
    <property type="entry name" value="RQC"/>
    <property type="match status" value="1"/>
</dbReference>
<dbReference type="InterPro" id="IPR011545">
    <property type="entry name" value="DEAD/DEAH_box_helicase_dom"/>
</dbReference>
<keyword evidence="11" id="KW-0238">DNA-binding</keyword>
<dbReference type="InterPro" id="IPR006293">
    <property type="entry name" value="DNA_helicase_ATP-dep_RecQ_bac"/>
</dbReference>
<evidence type="ECO:0000256" key="15">
    <source>
        <dbReference type="ARBA" id="ARBA00034617"/>
    </source>
</evidence>
<evidence type="ECO:0000256" key="9">
    <source>
        <dbReference type="ARBA" id="ARBA00022833"/>
    </source>
</evidence>
<dbReference type="Gene3D" id="1.10.10.10">
    <property type="entry name" value="Winged helix-like DNA-binding domain superfamily/Winged helix DNA-binding domain"/>
    <property type="match status" value="1"/>
</dbReference>
<sequence length="718" mass="81700">MLEQAKRKLQEYFGYSTFREGQESIIGSVLNGMDTLAIMPTGGGKSICYQIPALLAEGITIVISPLISLMKDQVDALTSAGVSSTYINSSLSARELNERIEELKDNQYKILYIAPERLESASFRSLLFDMNVSIVAIDEAHCISQWGHDFRPSYRSIRNMIEGFRERPIVIALTATATQEVTNDICELLDISPDNTYVTGFARDNLTFNVIKGENKRDYISNYVKANDDQAGIIYAATRREVDELYNYLKKQGIKVGKYHAGMSEHERSEQQDNFLFDKLNVMVATNAFGMGINKSNVRYVIHHNLPKNIEAYYQEAGRAGRDGERSECTLLFAGQDIQLQKFLIEQTALSDEKKIHEYQKLQQMVDLCHTEKCIQSYIIEYFGESAQDCGKCMNCRDTRSKIDITNEALMVFSCIKRMNERFGKTLVAQVLKGSKNKRIIQFGFDKLTTYRLMSNKTEKQITDLIDFLIAEGYLAMTNAQYPVLELTNKARKVLIDKQPVYKKESVTIQAIESNDQLFDRLRQVRRDLASKHNVPPYIIFSDSSLKDMSSKCPTTAEQFLSVKGVAKTKLEKYGDDFISAIKQFLDENHIVNQEHSTESVMEDIKTETDDNKNKVASYLTSYQQFVEGATVSEIAKNRDLTEITVQNHLAKAISEGLPFDWERIFTDEQETLIIEKVYELGTELLKPIKEALPDQITYFQIKATICKLQLNEVKSGG</sequence>
<evidence type="ECO:0000313" key="21">
    <source>
        <dbReference type="Proteomes" id="UP001234495"/>
    </source>
</evidence>
<dbReference type="NCBIfam" id="TIGR01389">
    <property type="entry name" value="recQ"/>
    <property type="match status" value="1"/>
</dbReference>
<dbReference type="Pfam" id="PF14493">
    <property type="entry name" value="HTH_40"/>
    <property type="match status" value="1"/>
</dbReference>
<dbReference type="InterPro" id="IPR001650">
    <property type="entry name" value="Helicase_C-like"/>
</dbReference>
<evidence type="ECO:0000256" key="6">
    <source>
        <dbReference type="ARBA" id="ARBA00022763"/>
    </source>
</evidence>
<feature type="domain" description="HRDC" evidence="17">
    <location>
        <begin position="512"/>
        <end position="592"/>
    </location>
</feature>
<proteinExistence type="inferred from homology"/>
<dbReference type="Gene3D" id="3.40.50.300">
    <property type="entry name" value="P-loop containing nucleotide triphosphate hydrolases"/>
    <property type="match status" value="2"/>
</dbReference>
<dbReference type="Pfam" id="PF16124">
    <property type="entry name" value="RecQ_Zn_bind"/>
    <property type="match status" value="1"/>
</dbReference>
<keyword evidence="21" id="KW-1185">Reference proteome</keyword>
<evidence type="ECO:0000256" key="16">
    <source>
        <dbReference type="NCBIfam" id="TIGR01389"/>
    </source>
</evidence>
<evidence type="ECO:0000256" key="13">
    <source>
        <dbReference type="ARBA" id="ARBA00023204"/>
    </source>
</evidence>
<evidence type="ECO:0000256" key="8">
    <source>
        <dbReference type="ARBA" id="ARBA00022806"/>
    </source>
</evidence>
<dbReference type="SMART" id="SM00487">
    <property type="entry name" value="DEXDc"/>
    <property type="match status" value="1"/>
</dbReference>
<dbReference type="Gene3D" id="1.10.150.80">
    <property type="entry name" value="HRDC domain"/>
    <property type="match status" value="1"/>
</dbReference>
<accession>A0ABT9ZGC9</accession>
<evidence type="ECO:0000256" key="12">
    <source>
        <dbReference type="ARBA" id="ARBA00023172"/>
    </source>
</evidence>
<dbReference type="InterPro" id="IPR014001">
    <property type="entry name" value="Helicase_ATP-bd"/>
</dbReference>
<evidence type="ECO:0000256" key="3">
    <source>
        <dbReference type="ARBA" id="ARBA00005446"/>
    </source>
</evidence>
<dbReference type="InterPro" id="IPR036388">
    <property type="entry name" value="WH-like_DNA-bd_sf"/>
</dbReference>
<dbReference type="PANTHER" id="PTHR13710:SF105">
    <property type="entry name" value="ATP-DEPENDENT DNA HELICASE Q1"/>
    <property type="match status" value="1"/>
</dbReference>
<dbReference type="SUPFAM" id="SSF52540">
    <property type="entry name" value="P-loop containing nucleoside triphosphate hydrolases"/>
    <property type="match status" value="1"/>
</dbReference>
<dbReference type="Pfam" id="PF00270">
    <property type="entry name" value="DEAD"/>
    <property type="match status" value="1"/>
</dbReference>
<dbReference type="Proteomes" id="UP001234495">
    <property type="component" value="Unassembled WGS sequence"/>
</dbReference>
<evidence type="ECO:0000256" key="2">
    <source>
        <dbReference type="ARBA" id="ARBA00001947"/>
    </source>
</evidence>
<comment type="cofactor">
    <cofactor evidence="2">
        <name>Zn(2+)</name>
        <dbReference type="ChEBI" id="CHEBI:29105"/>
    </cofactor>
</comment>
<dbReference type="SMART" id="SM00490">
    <property type="entry name" value="HELICc"/>
    <property type="match status" value="1"/>
</dbReference>
<dbReference type="PROSITE" id="PS50967">
    <property type="entry name" value="HRDC"/>
    <property type="match status" value="1"/>
</dbReference>
<keyword evidence="4" id="KW-0479">Metal-binding</keyword>
<evidence type="ECO:0000256" key="5">
    <source>
        <dbReference type="ARBA" id="ARBA00022741"/>
    </source>
</evidence>
<keyword evidence="14" id="KW-0413">Isomerase</keyword>
<dbReference type="GO" id="GO:0016787">
    <property type="term" value="F:hydrolase activity"/>
    <property type="evidence" value="ECO:0007669"/>
    <property type="project" value="UniProtKB-KW"/>
</dbReference>
<dbReference type="SUPFAM" id="SSF46785">
    <property type="entry name" value="Winged helix' DNA-binding domain"/>
    <property type="match status" value="1"/>
</dbReference>
<dbReference type="InterPro" id="IPR010997">
    <property type="entry name" value="HRDC-like_sf"/>
</dbReference>
<dbReference type="InterPro" id="IPR044876">
    <property type="entry name" value="HRDC_dom_sf"/>
</dbReference>
<evidence type="ECO:0000256" key="11">
    <source>
        <dbReference type="ARBA" id="ARBA00023125"/>
    </source>
</evidence>
<keyword evidence="8 20" id="KW-0347">Helicase</keyword>
<comment type="catalytic activity">
    <reaction evidence="15">
        <text>Couples ATP hydrolysis with the unwinding of duplex DNA by translocating in the 3'-5' direction.</text>
        <dbReference type="EC" id="5.6.2.4"/>
    </reaction>
</comment>
<feature type="domain" description="Helicase C-terminal" evidence="19">
    <location>
        <begin position="215"/>
        <end position="363"/>
    </location>
</feature>
<dbReference type="NCBIfam" id="TIGR00614">
    <property type="entry name" value="recQ_fam"/>
    <property type="match status" value="1"/>
</dbReference>
<feature type="domain" description="Helicase ATP-binding" evidence="18">
    <location>
        <begin position="26"/>
        <end position="195"/>
    </location>
</feature>
<dbReference type="CDD" id="cd17920">
    <property type="entry name" value="DEXHc_RecQ"/>
    <property type="match status" value="1"/>
</dbReference>
<evidence type="ECO:0000313" key="20">
    <source>
        <dbReference type="EMBL" id="MDQ0231340.1"/>
    </source>
</evidence>
<dbReference type="SUPFAM" id="SSF47819">
    <property type="entry name" value="HRDC-like"/>
    <property type="match status" value="1"/>
</dbReference>
<evidence type="ECO:0000256" key="14">
    <source>
        <dbReference type="ARBA" id="ARBA00023235"/>
    </source>
</evidence>
<evidence type="ECO:0000259" key="18">
    <source>
        <dbReference type="PROSITE" id="PS51192"/>
    </source>
</evidence>
<keyword evidence="10" id="KW-0067">ATP-binding</keyword>